<reference evidence="1 2" key="1">
    <citation type="journal article" date="2013" name="Curr. Biol.">
        <title>The Genome of the Foraminiferan Reticulomyxa filosa.</title>
        <authorList>
            <person name="Glockner G."/>
            <person name="Hulsmann N."/>
            <person name="Schleicher M."/>
            <person name="Noegel A.A."/>
            <person name="Eichinger L."/>
            <person name="Gallinger C."/>
            <person name="Pawlowski J."/>
            <person name="Sierra R."/>
            <person name="Euteneuer U."/>
            <person name="Pillet L."/>
            <person name="Moustafa A."/>
            <person name="Platzer M."/>
            <person name="Groth M."/>
            <person name="Szafranski K."/>
            <person name="Schliwa M."/>
        </authorList>
    </citation>
    <scope>NUCLEOTIDE SEQUENCE [LARGE SCALE GENOMIC DNA]</scope>
</reference>
<evidence type="ECO:0008006" key="3">
    <source>
        <dbReference type="Google" id="ProtNLM"/>
    </source>
</evidence>
<dbReference type="Gene3D" id="3.90.190.10">
    <property type="entry name" value="Protein tyrosine phosphatase superfamily"/>
    <property type="match status" value="1"/>
</dbReference>
<evidence type="ECO:0000313" key="2">
    <source>
        <dbReference type="Proteomes" id="UP000023152"/>
    </source>
</evidence>
<organism evidence="1 2">
    <name type="scientific">Reticulomyxa filosa</name>
    <dbReference type="NCBI Taxonomy" id="46433"/>
    <lineage>
        <taxon>Eukaryota</taxon>
        <taxon>Sar</taxon>
        <taxon>Rhizaria</taxon>
        <taxon>Retaria</taxon>
        <taxon>Foraminifera</taxon>
        <taxon>Monothalamids</taxon>
        <taxon>Reticulomyxidae</taxon>
        <taxon>Reticulomyxa</taxon>
    </lineage>
</organism>
<proteinExistence type="predicted"/>
<dbReference type="EMBL" id="ASPP01044472">
    <property type="protein sequence ID" value="ETN99260.1"/>
    <property type="molecule type" value="Genomic_DNA"/>
</dbReference>
<evidence type="ECO:0000313" key="1">
    <source>
        <dbReference type="EMBL" id="ETN99260.1"/>
    </source>
</evidence>
<comment type="caution">
    <text evidence="1">The sequence shown here is derived from an EMBL/GenBank/DDBJ whole genome shotgun (WGS) entry which is preliminary data.</text>
</comment>
<gene>
    <name evidence="1" type="ORF">RFI_38221</name>
</gene>
<protein>
    <recommendedName>
        <fullName evidence="3">Tyrosine specific protein phosphatases domain-containing protein</fullName>
    </recommendedName>
</protein>
<sequence length="143" mass="16850">MKYKSTNAVYIWNGVMKRRGNINTLIFFNVSTWKEEFDIVIDFKRKIALLEELYNHIDKIHSELKCDNVYIHCLSGAHRSPFITGCYLAKYVGMKNKSFNLSTMFGSIFNILSPNEFIILQICPFYLWYPFFFGNIFNSNITI</sequence>
<dbReference type="SUPFAM" id="SSF52799">
    <property type="entry name" value="(Phosphotyrosine protein) phosphatases II"/>
    <property type="match status" value="1"/>
</dbReference>
<dbReference type="AlphaFoldDB" id="X6LD00"/>
<dbReference type="Proteomes" id="UP000023152">
    <property type="component" value="Unassembled WGS sequence"/>
</dbReference>
<name>X6LD00_RETFI</name>
<accession>X6LD00</accession>
<dbReference type="InterPro" id="IPR029021">
    <property type="entry name" value="Prot-tyrosine_phosphatase-like"/>
</dbReference>
<keyword evidence="2" id="KW-1185">Reference proteome</keyword>